<organism evidence="4 5">
    <name type="scientific">Segatella bryantii</name>
    <name type="common">Prevotella bryantii</name>
    <dbReference type="NCBI Taxonomy" id="77095"/>
    <lineage>
        <taxon>Bacteria</taxon>
        <taxon>Pseudomonadati</taxon>
        <taxon>Bacteroidota</taxon>
        <taxon>Bacteroidia</taxon>
        <taxon>Bacteroidales</taxon>
        <taxon>Prevotellaceae</taxon>
        <taxon>Segatella</taxon>
    </lineage>
</organism>
<protein>
    <submittedName>
        <fullName evidence="4">Cycloisomaltooligosaccharide glucanotransferase</fullName>
    </submittedName>
</protein>
<dbReference type="Gene3D" id="2.60.40.10">
    <property type="entry name" value="Immunoglobulins"/>
    <property type="match status" value="1"/>
</dbReference>
<dbReference type="SUPFAM" id="SSF51445">
    <property type="entry name" value="(Trans)glycosidases"/>
    <property type="match status" value="1"/>
</dbReference>
<comment type="similarity">
    <text evidence="1">Belongs to the glycosyl hydrolase 66 family.</text>
</comment>
<dbReference type="PROSITE" id="PS51257">
    <property type="entry name" value="PROKAR_LIPOPROTEIN"/>
    <property type="match status" value="1"/>
</dbReference>
<dbReference type="AlphaFoldDB" id="A0AA37I3W0"/>
<dbReference type="InterPro" id="IPR025092">
    <property type="entry name" value="Glyco_hydro_66"/>
</dbReference>
<evidence type="ECO:0000256" key="3">
    <source>
        <dbReference type="SAM" id="SignalP"/>
    </source>
</evidence>
<name>A0AA37I3W0_SEGBR</name>
<sequence>MKKMNILLFIAALSAFSCSSDNDANNNEYTNIETFSPIVAMNDYISLEITTDKAIYAPESQVNFKISGTIPEGAKIRIRHGADVIEEQSLSANTFSWTAPSADNMGYLADVYTLSDNKENIYATIGIDVSTNWKRFPRYGFVGTYDATKTSSQIENELHFLNRCHINGLQFYDWQNKHHWPLGGTRDNLLDEYKDIANRQVLTSVVKNYISSAHEHGMKAMFYNLCYGALDDAQTDGVNRHWYLYKNNKHSDIDKLTLSKDWKSDIYLLDPSHKDWQNYIIERNNDVYSSLDFDGFHIDQVGDRGTVYDYYGGIINLPHSFASFIKAIKEARPEKSLVMNAVSRFGQQNIAGTNDVDFLYNEMWGSEDKFSDFGKVINENNYFSGNTMNTVFAAYMDYGKSGELGTFNTPGILLTDAVIFALGGAHLELGDHMLCHEYFPNNNLQMSSELKKNIVAYYDFMTAYENLLRDGGQQTTSDITSGDQTISINAWPPVTHGVTAINRNVGNQQVINLINFTQANSLSWRDMNGTQPEPTTLNNIPVRIKASGVKKIWIASPDYMGGAPQQISFRQDNNYVMTTVPNLKYWSMIVLEK</sequence>
<evidence type="ECO:0000256" key="1">
    <source>
        <dbReference type="ARBA" id="ARBA00010837"/>
    </source>
</evidence>
<dbReference type="InterPro" id="IPR017853">
    <property type="entry name" value="GH"/>
</dbReference>
<dbReference type="Gene3D" id="3.20.20.80">
    <property type="entry name" value="Glycosidases"/>
    <property type="match status" value="1"/>
</dbReference>
<evidence type="ECO:0000313" key="5">
    <source>
        <dbReference type="Proteomes" id="UP000887043"/>
    </source>
</evidence>
<dbReference type="Pfam" id="PF13199">
    <property type="entry name" value="Glyco_hydro_66"/>
    <property type="match status" value="1"/>
</dbReference>
<feature type="signal peptide" evidence="3">
    <location>
        <begin position="1"/>
        <end position="24"/>
    </location>
</feature>
<reference evidence="4" key="1">
    <citation type="submission" date="2021-08" db="EMBL/GenBank/DDBJ databases">
        <title>Prevotella lacticifex sp. nov., isolated from rumen of cow.</title>
        <authorList>
            <person name="Shinkai T."/>
            <person name="Ikeyama N."/>
            <person name="Kumagai M."/>
            <person name="Ohmori H."/>
            <person name="Sakamoto M."/>
            <person name="Ohkuma M."/>
            <person name="Mitsumori M."/>
        </authorList>
    </citation>
    <scope>NUCLEOTIDE SEQUENCE</scope>
    <source>
        <strain evidence="4">DSM 11371</strain>
    </source>
</reference>
<dbReference type="Proteomes" id="UP000887043">
    <property type="component" value="Unassembled WGS sequence"/>
</dbReference>
<gene>
    <name evidence="4" type="ORF">PRRU23_23260</name>
</gene>
<dbReference type="RefSeq" id="WP_006283838.1">
    <property type="nucleotide sequence ID" value="NZ_BPTR01000001.1"/>
</dbReference>
<dbReference type="CDD" id="cd14745">
    <property type="entry name" value="GH66"/>
    <property type="match status" value="1"/>
</dbReference>
<evidence type="ECO:0000313" key="4">
    <source>
        <dbReference type="EMBL" id="GJG28626.1"/>
    </source>
</evidence>
<comment type="caution">
    <text evidence="4">The sequence shown here is derived from an EMBL/GenBank/DDBJ whole genome shotgun (WGS) entry which is preliminary data.</text>
</comment>
<accession>A0AA37I3W0</accession>
<keyword evidence="2 3" id="KW-0732">Signal</keyword>
<dbReference type="Gene3D" id="2.60.40.1180">
    <property type="entry name" value="Golgi alpha-mannosidase II"/>
    <property type="match status" value="1"/>
</dbReference>
<feature type="chain" id="PRO_5041226917" evidence="3">
    <location>
        <begin position="25"/>
        <end position="593"/>
    </location>
</feature>
<dbReference type="EMBL" id="BPTR01000001">
    <property type="protein sequence ID" value="GJG28626.1"/>
    <property type="molecule type" value="Genomic_DNA"/>
</dbReference>
<proteinExistence type="inferred from homology"/>
<dbReference type="InterPro" id="IPR013783">
    <property type="entry name" value="Ig-like_fold"/>
</dbReference>
<dbReference type="InterPro" id="IPR013780">
    <property type="entry name" value="Glyco_hydro_b"/>
</dbReference>
<evidence type="ECO:0000256" key="2">
    <source>
        <dbReference type="ARBA" id="ARBA00022729"/>
    </source>
</evidence>